<sequence>MAEILVTEFIDPIGLEILEEAGTVRYDPHIWKDAAALRTRVRESDALVVRNQTAVTYSLLAGSPVRVVGRLGVGLDNIDIGGARSLGIPVVVARGANAIAVAEYVLAACFHFSRQLADVSQDTREGHWNRTLGGFELYGKTLGIVGLGDIGQRLALRARALGMRVVASDPAQLWTHWAAMDANVELRSMDDLLASSDFVTLHTPLTAQTHHLMNADRLRMMKPTAYLINTARGGIVDEKALWESIQTGIIAGAALDVRQQEPPAQPDLLTDHPRVLLTPHISGLTAEAQRRTARMVAEDVVRVLQGQEPQAVVSREAP</sequence>
<dbReference type="CDD" id="cd12173">
    <property type="entry name" value="PGDH_4"/>
    <property type="match status" value="1"/>
</dbReference>
<keyword evidence="3" id="KW-0520">NAD</keyword>
<dbReference type="EMBL" id="CP003179">
    <property type="protein sequence ID" value="AEW05637.1"/>
    <property type="molecule type" value="Genomic_DNA"/>
</dbReference>
<dbReference type="PROSITE" id="PS00670">
    <property type="entry name" value="D_2_HYDROXYACID_DH_2"/>
    <property type="match status" value="1"/>
</dbReference>
<dbReference type="InterPro" id="IPR006139">
    <property type="entry name" value="D-isomer_2_OHA_DH_cat_dom"/>
</dbReference>
<dbReference type="PATRIC" id="fig|679936.5.peg.2226"/>
<reference evidence="7 8" key="2">
    <citation type="journal article" date="2012" name="Stand. Genomic Sci.">
        <title>Complete genome sequence of the moderately thermophilic mineral-sulfide-oxidizing firmicute Sulfobacillus acidophilus type strain (NAL(T)).</title>
        <authorList>
            <person name="Anderson I."/>
            <person name="Chertkov O."/>
            <person name="Chen A."/>
            <person name="Saunders E."/>
            <person name="Lapidus A."/>
            <person name="Nolan M."/>
            <person name="Lucas S."/>
            <person name="Hammon N."/>
            <person name="Deshpande S."/>
            <person name="Cheng J.F."/>
            <person name="Han C."/>
            <person name="Tapia R."/>
            <person name="Goodwin L.A."/>
            <person name="Pitluck S."/>
            <person name="Liolios K."/>
            <person name="Pagani I."/>
            <person name="Ivanova N."/>
            <person name="Mikhailova N."/>
            <person name="Pati A."/>
            <person name="Palaniappan K."/>
            <person name="Land M."/>
            <person name="Pan C."/>
            <person name="Rohde M."/>
            <person name="Pukall R."/>
            <person name="Goker M."/>
            <person name="Detter J.C."/>
            <person name="Woyke T."/>
            <person name="Bristow J."/>
            <person name="Eisen J.A."/>
            <person name="Markowitz V."/>
            <person name="Hugenholtz P."/>
            <person name="Kyrpides N.C."/>
            <person name="Klenk H.P."/>
            <person name="Mavromatis K."/>
        </authorList>
    </citation>
    <scope>NUCLEOTIDE SEQUENCE [LARGE SCALE GENOMIC DNA]</scope>
    <source>
        <strain evidence="8">ATCC 700253 / DSM 10332 / NAL</strain>
    </source>
</reference>
<proteinExistence type="inferred from homology"/>
<comment type="similarity">
    <text evidence="1 4">Belongs to the D-isomer specific 2-hydroxyacid dehydrogenase family.</text>
</comment>
<dbReference type="InterPro" id="IPR050857">
    <property type="entry name" value="D-2-hydroxyacid_DH"/>
</dbReference>
<protein>
    <submittedName>
        <fullName evidence="7">Phosphoglycerate dehydrogenase</fullName>
        <ecNumber evidence="7">1.1.1.95</ecNumber>
    </submittedName>
</protein>
<evidence type="ECO:0000256" key="1">
    <source>
        <dbReference type="ARBA" id="ARBA00005854"/>
    </source>
</evidence>
<dbReference type="InterPro" id="IPR006140">
    <property type="entry name" value="D-isomer_DH_NAD-bd"/>
</dbReference>
<evidence type="ECO:0000259" key="6">
    <source>
        <dbReference type="Pfam" id="PF02826"/>
    </source>
</evidence>
<dbReference type="InterPro" id="IPR036291">
    <property type="entry name" value="NAD(P)-bd_dom_sf"/>
</dbReference>
<dbReference type="PANTHER" id="PTHR42789">
    <property type="entry name" value="D-ISOMER SPECIFIC 2-HYDROXYACID DEHYDROGENASE FAMILY PROTEIN (AFU_ORTHOLOGUE AFUA_6G10090)"/>
    <property type="match status" value="1"/>
</dbReference>
<keyword evidence="2 4" id="KW-0560">Oxidoreductase</keyword>
<reference evidence="8" key="1">
    <citation type="submission" date="2011-12" db="EMBL/GenBank/DDBJ databases">
        <title>The complete genome of chromosome of Sulfobacillus acidophilus DSM 10332.</title>
        <authorList>
            <person name="Lucas S."/>
            <person name="Han J."/>
            <person name="Lapidus A."/>
            <person name="Bruce D."/>
            <person name="Goodwin L."/>
            <person name="Pitluck S."/>
            <person name="Peters L."/>
            <person name="Kyrpides N."/>
            <person name="Mavromatis K."/>
            <person name="Ivanova N."/>
            <person name="Mikhailova N."/>
            <person name="Chertkov O."/>
            <person name="Saunders E."/>
            <person name="Detter J.C."/>
            <person name="Tapia R."/>
            <person name="Han C."/>
            <person name="Land M."/>
            <person name="Hauser L."/>
            <person name="Markowitz V."/>
            <person name="Cheng J.-F."/>
            <person name="Hugenholtz P."/>
            <person name="Woyke T."/>
            <person name="Wu D."/>
            <person name="Pukall R."/>
            <person name="Gehrich-Schroeter G."/>
            <person name="Schneider S."/>
            <person name="Klenk H.-P."/>
            <person name="Eisen J.A."/>
        </authorList>
    </citation>
    <scope>NUCLEOTIDE SEQUENCE [LARGE SCALE GENOMIC DNA]</scope>
    <source>
        <strain evidence="8">ATCC 700253 / DSM 10332 / NAL</strain>
    </source>
</reference>
<dbReference type="Pfam" id="PF02826">
    <property type="entry name" value="2-Hacid_dh_C"/>
    <property type="match status" value="1"/>
</dbReference>
<feature type="domain" description="D-isomer specific 2-hydroxyacid dehydrogenase NAD-binding" evidence="6">
    <location>
        <begin position="107"/>
        <end position="282"/>
    </location>
</feature>
<evidence type="ECO:0000256" key="2">
    <source>
        <dbReference type="ARBA" id="ARBA00023002"/>
    </source>
</evidence>
<dbReference type="PANTHER" id="PTHR42789:SF1">
    <property type="entry name" value="D-ISOMER SPECIFIC 2-HYDROXYACID DEHYDROGENASE FAMILY PROTEIN (AFU_ORTHOLOGUE AFUA_6G10090)"/>
    <property type="match status" value="1"/>
</dbReference>
<dbReference type="GO" id="GO:0004617">
    <property type="term" value="F:phosphoglycerate dehydrogenase activity"/>
    <property type="evidence" value="ECO:0007669"/>
    <property type="project" value="UniProtKB-EC"/>
</dbReference>
<dbReference type="EC" id="1.1.1.95" evidence="7"/>
<evidence type="ECO:0000313" key="8">
    <source>
        <dbReference type="Proteomes" id="UP000005439"/>
    </source>
</evidence>
<dbReference type="SUPFAM" id="SSF52283">
    <property type="entry name" value="Formate/glycerate dehydrogenase catalytic domain-like"/>
    <property type="match status" value="1"/>
</dbReference>
<feature type="domain" description="D-isomer specific 2-hydroxyacid dehydrogenase catalytic" evidence="5">
    <location>
        <begin position="4"/>
        <end position="313"/>
    </location>
</feature>
<evidence type="ECO:0000256" key="3">
    <source>
        <dbReference type="ARBA" id="ARBA00023027"/>
    </source>
</evidence>
<dbReference type="FunFam" id="3.40.50.720:FF:000203">
    <property type="entry name" value="D-3-phosphoglycerate dehydrogenase (SerA)"/>
    <property type="match status" value="1"/>
</dbReference>
<keyword evidence="8" id="KW-1185">Reference proteome</keyword>
<accession>G8TTH1</accession>
<dbReference type="HOGENOM" id="CLU_019796_1_3_9"/>
<evidence type="ECO:0000259" key="5">
    <source>
        <dbReference type="Pfam" id="PF00389"/>
    </source>
</evidence>
<name>G8TTH1_SULAD</name>
<dbReference type="GO" id="GO:0051287">
    <property type="term" value="F:NAD binding"/>
    <property type="evidence" value="ECO:0007669"/>
    <property type="project" value="InterPro"/>
</dbReference>
<gene>
    <name evidence="7" type="ordered locus">Sulac_2157</name>
</gene>
<dbReference type="InterPro" id="IPR029753">
    <property type="entry name" value="D-isomer_DH_CS"/>
</dbReference>
<dbReference type="KEGG" id="sap:Sulac_2157"/>
<dbReference type="STRING" id="679936.Sulac_2157"/>
<organism evidence="7 8">
    <name type="scientific">Sulfobacillus acidophilus (strain ATCC 700253 / DSM 10332 / NAL)</name>
    <dbReference type="NCBI Taxonomy" id="679936"/>
    <lineage>
        <taxon>Bacteria</taxon>
        <taxon>Bacillati</taxon>
        <taxon>Bacillota</taxon>
        <taxon>Clostridia</taxon>
        <taxon>Eubacteriales</taxon>
        <taxon>Clostridiales Family XVII. Incertae Sedis</taxon>
        <taxon>Sulfobacillus</taxon>
    </lineage>
</organism>
<dbReference type="AlphaFoldDB" id="G8TTH1"/>
<dbReference type="PROSITE" id="PS00671">
    <property type="entry name" value="D_2_HYDROXYACID_DH_3"/>
    <property type="match status" value="1"/>
</dbReference>
<dbReference type="SUPFAM" id="SSF51735">
    <property type="entry name" value="NAD(P)-binding Rossmann-fold domains"/>
    <property type="match status" value="1"/>
</dbReference>
<dbReference type="Gene3D" id="3.40.50.720">
    <property type="entry name" value="NAD(P)-binding Rossmann-like Domain"/>
    <property type="match status" value="2"/>
</dbReference>
<evidence type="ECO:0000313" key="7">
    <source>
        <dbReference type="EMBL" id="AEW05637.1"/>
    </source>
</evidence>
<evidence type="ECO:0000256" key="4">
    <source>
        <dbReference type="RuleBase" id="RU003719"/>
    </source>
</evidence>
<dbReference type="Proteomes" id="UP000005439">
    <property type="component" value="Chromosome"/>
</dbReference>
<dbReference type="Pfam" id="PF00389">
    <property type="entry name" value="2-Hacid_dh"/>
    <property type="match status" value="1"/>
</dbReference>